<dbReference type="AlphaFoldDB" id="A0A1L6TDB9"/>
<dbReference type="Proteomes" id="UP000029558">
    <property type="component" value="Chromosome"/>
</dbReference>
<dbReference type="SUPFAM" id="SSF53335">
    <property type="entry name" value="S-adenosyl-L-methionine-dependent methyltransferases"/>
    <property type="match status" value="1"/>
</dbReference>
<reference evidence="2 3" key="1">
    <citation type="journal article" date="2014" name="Genome Announc.">
        <title>Comparative Genome Analysis of Two Isolates of the Fish Pathogen Piscirickettsia salmonis from Different Hosts Reveals Major Differences in Virulence-Associated Secretion Systems.</title>
        <authorList>
            <person name="Bohle H."/>
            <person name="Henriquez P."/>
            <person name="Grothusen H."/>
            <person name="Navas E."/>
            <person name="Sandoval A."/>
            <person name="Bustamante F."/>
            <person name="Bustos P."/>
            <person name="Mancilla M."/>
        </authorList>
    </citation>
    <scope>NUCLEOTIDE SEQUENCE [LARGE SCALE GENOMIC DNA]</scope>
    <source>
        <strain evidence="3">B1-32597</strain>
    </source>
</reference>
<feature type="domain" description="Methyltransferase type 11" evidence="1">
    <location>
        <begin position="52"/>
        <end position="146"/>
    </location>
</feature>
<dbReference type="Pfam" id="PF08241">
    <property type="entry name" value="Methyltransf_11"/>
    <property type="match status" value="1"/>
</dbReference>
<evidence type="ECO:0000259" key="1">
    <source>
        <dbReference type="Pfam" id="PF08241"/>
    </source>
</evidence>
<evidence type="ECO:0000313" key="3">
    <source>
        <dbReference type="Proteomes" id="UP000029558"/>
    </source>
</evidence>
<organism evidence="2 3">
    <name type="scientific">Piscirickettsia salmonis</name>
    <dbReference type="NCBI Taxonomy" id="1238"/>
    <lineage>
        <taxon>Bacteria</taxon>
        <taxon>Pseudomonadati</taxon>
        <taxon>Pseudomonadota</taxon>
        <taxon>Gammaproteobacteria</taxon>
        <taxon>Thiotrichales</taxon>
        <taxon>Piscirickettsiaceae</taxon>
        <taxon>Piscirickettsia</taxon>
    </lineage>
</organism>
<protein>
    <submittedName>
        <fullName evidence="2">Methyltransferase domain protein</fullName>
    </submittedName>
</protein>
<dbReference type="GO" id="GO:0032259">
    <property type="term" value="P:methylation"/>
    <property type="evidence" value="ECO:0007669"/>
    <property type="project" value="UniProtKB-KW"/>
</dbReference>
<keyword evidence="2" id="KW-0808">Transferase</keyword>
<sequence length="247" mass="28865">MDISNAPIEIDDLNQNQMIKAKDNKGYIINRIDPFSQRFINYCGLKSMRVMEIAAGYGYISEKVYPFSKKLILNDLDERPLIKLKTRLYDDPKIFIISGNILESNIQDGSLDAIFCSRLIHFFNPDEVRVFFEKCYKWLDFNGKLFLTCETPYLKNWQSFIPVFEIKKSQGLEFPGYVTQVADYESLGYSDNLPEYMNFFDDDILKRVAEQFSFKVHECSFFSRQGFFPNEFTFDGRESVGLVAEKS</sequence>
<dbReference type="Gene3D" id="3.40.50.150">
    <property type="entry name" value="Vaccinia Virus protein VP39"/>
    <property type="match status" value="1"/>
</dbReference>
<accession>A0A1L6TDB9</accession>
<dbReference type="GO" id="GO:0008168">
    <property type="term" value="F:methyltransferase activity"/>
    <property type="evidence" value="ECO:0007669"/>
    <property type="project" value="UniProtKB-KW"/>
</dbReference>
<dbReference type="InterPro" id="IPR029063">
    <property type="entry name" value="SAM-dependent_MTases_sf"/>
</dbReference>
<evidence type="ECO:0000313" key="2">
    <source>
        <dbReference type="EMBL" id="ALB23403.1"/>
    </source>
</evidence>
<dbReference type="RefSeq" id="WP_017376529.1">
    <property type="nucleotide sequence ID" value="NZ_CP012508.1"/>
</dbReference>
<name>A0A1L6TDB9_PISSA</name>
<proteinExistence type="predicted"/>
<dbReference type="EMBL" id="CP012508">
    <property type="protein sequence ID" value="ALB23403.1"/>
    <property type="molecule type" value="Genomic_DNA"/>
</dbReference>
<keyword evidence="2" id="KW-0489">Methyltransferase</keyword>
<dbReference type="CDD" id="cd02440">
    <property type="entry name" value="AdoMet_MTases"/>
    <property type="match status" value="1"/>
</dbReference>
<dbReference type="InterPro" id="IPR013216">
    <property type="entry name" value="Methyltransf_11"/>
</dbReference>
<gene>
    <name evidence="2" type="ORF">KU39_2223</name>
</gene>